<dbReference type="CDD" id="cd00454">
    <property type="entry name" value="TrHb1_N"/>
    <property type="match status" value="1"/>
</dbReference>
<dbReference type="AlphaFoldDB" id="C5KNH0"/>
<name>C5KNH0_PERM5</name>
<dbReference type="InterPro" id="IPR012292">
    <property type="entry name" value="Globin/Proto"/>
</dbReference>
<dbReference type="InParanoid" id="C5KNH0"/>
<proteinExistence type="inferred from homology"/>
<dbReference type="InterPro" id="IPR019795">
    <property type="entry name" value="Globin_bac-like_CS"/>
</dbReference>
<dbReference type="InterPro" id="IPR001486">
    <property type="entry name" value="Hemoglobin_trunc"/>
</dbReference>
<evidence type="ECO:0000256" key="3">
    <source>
        <dbReference type="ARBA" id="ARBA00022617"/>
    </source>
</evidence>
<keyword evidence="10" id="KW-1185">Reference proteome</keyword>
<evidence type="ECO:0000256" key="4">
    <source>
        <dbReference type="ARBA" id="ARBA00022621"/>
    </source>
</evidence>
<dbReference type="GO" id="GO:0046872">
    <property type="term" value="F:metal ion binding"/>
    <property type="evidence" value="ECO:0007669"/>
    <property type="project" value="UniProtKB-UniRule"/>
</dbReference>
<dbReference type="EMBL" id="GG674604">
    <property type="protein sequence ID" value="EER13985.1"/>
    <property type="molecule type" value="Genomic_DNA"/>
</dbReference>
<dbReference type="GO" id="GO:0019825">
    <property type="term" value="F:oxygen binding"/>
    <property type="evidence" value="ECO:0007669"/>
    <property type="project" value="InterPro"/>
</dbReference>
<accession>C5KNH0</accession>
<dbReference type="OrthoDB" id="2155372at2759"/>
<dbReference type="Proteomes" id="UP000007800">
    <property type="component" value="Unassembled WGS sequence"/>
</dbReference>
<evidence type="ECO:0000256" key="1">
    <source>
        <dbReference type="ARBA" id="ARBA00009660"/>
    </source>
</evidence>
<evidence type="ECO:0000256" key="6">
    <source>
        <dbReference type="ARBA" id="ARBA00023004"/>
    </source>
</evidence>
<dbReference type="Gene3D" id="1.10.490.10">
    <property type="entry name" value="Globins"/>
    <property type="match status" value="1"/>
</dbReference>
<keyword evidence="3 7" id="KW-0349">Heme</keyword>
<evidence type="ECO:0000256" key="8">
    <source>
        <dbReference type="PIRSR" id="PIRSR002030-1"/>
    </source>
</evidence>
<evidence type="ECO:0000313" key="10">
    <source>
        <dbReference type="Proteomes" id="UP000007800"/>
    </source>
</evidence>
<evidence type="ECO:0000256" key="5">
    <source>
        <dbReference type="ARBA" id="ARBA00022723"/>
    </source>
</evidence>
<feature type="binding site" description="proximal binding residue" evidence="8">
    <location>
        <position position="70"/>
    </location>
    <ligand>
        <name>heme</name>
        <dbReference type="ChEBI" id="CHEBI:30413"/>
    </ligand>
    <ligandPart>
        <name>Fe</name>
        <dbReference type="ChEBI" id="CHEBI:18248"/>
    </ligandPart>
</feature>
<reference evidence="9 10" key="1">
    <citation type="submission" date="2008-07" db="EMBL/GenBank/DDBJ databases">
        <authorList>
            <person name="El-Sayed N."/>
            <person name="Caler E."/>
            <person name="Inman J."/>
            <person name="Amedeo P."/>
            <person name="Hass B."/>
            <person name="Wortman J."/>
        </authorList>
    </citation>
    <scope>NUCLEOTIDE SEQUENCE [LARGE SCALE GENOMIC DNA]</scope>
    <source>
        <strain evidence="10">ATCC 50983 / TXsc</strain>
    </source>
</reference>
<dbReference type="GO" id="GO:0020037">
    <property type="term" value="F:heme binding"/>
    <property type="evidence" value="ECO:0007669"/>
    <property type="project" value="InterPro"/>
</dbReference>
<comment type="similarity">
    <text evidence="1 7">Belongs to the truncated hemoglobin family. Group I subfamily.</text>
</comment>
<protein>
    <recommendedName>
        <fullName evidence="7">Group 1 truncated hemoglobin</fullName>
    </recommendedName>
</protein>
<evidence type="ECO:0000256" key="2">
    <source>
        <dbReference type="ARBA" id="ARBA00022448"/>
    </source>
</evidence>
<evidence type="ECO:0000313" key="9">
    <source>
        <dbReference type="EMBL" id="EER13985.1"/>
    </source>
</evidence>
<dbReference type="OMA" id="HQTQFIS"/>
<gene>
    <name evidence="9" type="ORF">Pmar_PMAR022517</name>
</gene>
<keyword evidence="4 7" id="KW-0561">Oxygen transport</keyword>
<dbReference type="SUPFAM" id="SSF46458">
    <property type="entry name" value="Globin-like"/>
    <property type="match status" value="1"/>
</dbReference>
<evidence type="ECO:0000256" key="7">
    <source>
        <dbReference type="PIRNR" id="PIRNR002030"/>
    </source>
</evidence>
<comment type="cofactor">
    <cofactor evidence="8">
        <name>heme</name>
        <dbReference type="ChEBI" id="CHEBI:30413"/>
    </cofactor>
    <text evidence="8">Binds 1 heme group per subunit.</text>
</comment>
<dbReference type="GeneID" id="9059700"/>
<sequence>MSSLYETIGGAPAVDAAVELFYKKNLSDERIKNVFAKTDMSKLKDHQRNFLTYAFGGPNNYTGRSMRAAHEGYNITELQFDAVVENLTNTLKELGVGQDSIDQVIAIASGQHDNVVGH</sequence>
<organism evidence="10">
    <name type="scientific">Perkinsus marinus (strain ATCC 50983 / TXsc)</name>
    <dbReference type="NCBI Taxonomy" id="423536"/>
    <lineage>
        <taxon>Eukaryota</taxon>
        <taxon>Sar</taxon>
        <taxon>Alveolata</taxon>
        <taxon>Perkinsozoa</taxon>
        <taxon>Perkinsea</taxon>
        <taxon>Perkinsida</taxon>
        <taxon>Perkinsidae</taxon>
        <taxon>Perkinsus</taxon>
    </lineage>
</organism>
<keyword evidence="5 7" id="KW-0479">Metal-binding</keyword>
<dbReference type="RefSeq" id="XP_002782190.1">
    <property type="nucleotide sequence ID" value="XM_002782144.1"/>
</dbReference>
<keyword evidence="6 7" id="KW-0408">Iron</keyword>
<dbReference type="PIRSF" id="PIRSF002030">
    <property type="entry name" value="Globin_Protozoa/Cyanobacteria"/>
    <property type="match status" value="1"/>
</dbReference>
<dbReference type="PROSITE" id="PS01213">
    <property type="entry name" value="GLOBIN_FAM_2"/>
    <property type="match status" value="1"/>
</dbReference>
<dbReference type="InterPro" id="IPR016339">
    <property type="entry name" value="Hemoglobin_trunc_I"/>
</dbReference>
<dbReference type="Pfam" id="PF01152">
    <property type="entry name" value="Bac_globin"/>
    <property type="match status" value="1"/>
</dbReference>
<dbReference type="InterPro" id="IPR009050">
    <property type="entry name" value="Globin-like_sf"/>
</dbReference>
<keyword evidence="2 7" id="KW-0813">Transport</keyword>
<dbReference type="GO" id="GO:0005344">
    <property type="term" value="F:oxygen carrier activity"/>
    <property type="evidence" value="ECO:0007669"/>
    <property type="project" value="UniProtKB-UniRule"/>
</dbReference>